<dbReference type="PANTHER" id="PTHR47094:SF1">
    <property type="entry name" value="RING-TYPE E3 UBIQUITIN TRANSFERASE"/>
    <property type="match status" value="1"/>
</dbReference>
<keyword evidence="7" id="KW-1185">Reference proteome</keyword>
<accession>A0ABR3G0B4</accession>
<proteinExistence type="predicted"/>
<keyword evidence="3" id="KW-0862">Zinc</keyword>
<feature type="region of interest" description="Disordered" evidence="4">
    <location>
        <begin position="845"/>
        <end position="877"/>
    </location>
</feature>
<feature type="compositionally biased region" description="Polar residues" evidence="4">
    <location>
        <begin position="688"/>
        <end position="698"/>
    </location>
</feature>
<feature type="region of interest" description="Disordered" evidence="4">
    <location>
        <begin position="174"/>
        <end position="223"/>
    </location>
</feature>
<evidence type="ECO:0000259" key="5">
    <source>
        <dbReference type="Pfam" id="PF00097"/>
    </source>
</evidence>
<reference evidence="6 7" key="1">
    <citation type="submission" date="2024-02" db="EMBL/GenBank/DDBJ databases">
        <title>A draft genome for the cacao thread blight pathogen Marasmius crinis-equi.</title>
        <authorList>
            <person name="Cohen S.P."/>
            <person name="Baruah I.K."/>
            <person name="Amoako-Attah I."/>
            <person name="Bukari Y."/>
            <person name="Meinhardt L.W."/>
            <person name="Bailey B.A."/>
        </authorList>
    </citation>
    <scope>NUCLEOTIDE SEQUENCE [LARGE SCALE GENOMIC DNA]</scope>
    <source>
        <strain evidence="6 7">GH-76</strain>
    </source>
</reference>
<dbReference type="CDD" id="cd16449">
    <property type="entry name" value="RING-HC"/>
    <property type="match status" value="1"/>
</dbReference>
<sequence length="1199" mass="129873">MKSSDDSPLPAPLTSRTPIPRYQSYSIARRLESEPNRTRRSRNSTIPTAVKREMEAPHNAEASSSRVTSSTDDPRDVLQKPKRGVKRRKSDLGDDSRPRRRSGRLSTASEATQLPSAGSSADTMAPNVWSSGDFEEGSSGEAGLDLSFLDDLDTTASVAGTEYDDDIVMTHHISQSLDGLQDEREWSPVEEEEESVYQSLQTQRSDDHPQEPTSPSSIRPRAIVTSPSLSRILNDDELSPVLLPEAVQTSANTTLSASTTIIDLSQSSPSTSSSKGKGKEKEKVEDKRETTPEVEPATLADYTCPICFSSPTNATLTPCGHICCGPCLFAAVKSSMKRTQLAGPEDAGARYDDKYKFANSKAPDLGQFTAVLRAWTHLHAFPRAINPSHAARQQAFTSYSSRTGSFPAISSEMDSDSQEPARSTVWAHRPIASYLASGDFTTDTETDREREQPPILTSSSIPIRDNHGATAQHASGSDDEPFADIEDEDYSDSRGELPRTVQIEDLDDIDSSFGHDIYDDDDNNTNELQPVESDGLDLNQLQLNEESEHSTGLGDVGLEEVEDQPSLGLLDGALRFIAAERERWNAQREAGLVNGSTTLSEPRRKRRRKRKTPRAHSVTRTSTTSGDPSLLAPASSYTASASTPSLLSTIFQSATRYDADDADADDSSSSFDHHYSSSSRQLPAHQSLFKSTPSTPSRRTAKGARSKQSQQHRRGLPKLKHASSTPQLRPPSRLVVDEDNPRVGQLRSLGKKLESLFPEDKQSLRTVGYGTLSMLTPPAGRSYFDAPSPDNSGNAGMLGNFVDTRGASPRNRADDEERLIHVFVDHSNILIGLLNYLKRHPRQHPQYHESSHYTSGGDSATGNLSSPVTIYPKPPKHLSHSSLTLILERGRSVTRRVLVTSSPLYQPMDSAELLGFEVRVFARVPDLGDGMDRDRDRERQRPGNGHKRSFSSGSFTNATQQRENSGSGSGGAAEGSSASPKKGRRRAGSVNNGTGSGASVPPVSINRKRGHQRGFSAGGTSTESEQGAGFANAGNGTHPVFMRGGGPAGNIPYGSPSIASLLSSSAPGSNVSTPPVSTPAQGIARVRYREQGVDELLQLKLHQAIASIDGRPPKGSTIVLATGDGNAGQFNEDGFLGSVRTALKRGWKVELYAWEGGLSKAWKREFGDSSEWGARNGDGPRFKVIGMEQFGSELVEIYF</sequence>
<feature type="region of interest" description="Disordered" evidence="4">
    <location>
        <begin position="437"/>
        <end position="531"/>
    </location>
</feature>
<feature type="compositionally biased region" description="Low complexity" evidence="4">
    <location>
        <begin position="265"/>
        <end position="275"/>
    </location>
</feature>
<feature type="domain" description="Zinc finger C3HC4 RING-type" evidence="5">
    <location>
        <begin position="304"/>
        <end position="333"/>
    </location>
</feature>
<dbReference type="Proteomes" id="UP001465976">
    <property type="component" value="Unassembled WGS sequence"/>
</dbReference>
<dbReference type="Gene3D" id="3.30.40.10">
    <property type="entry name" value="Zinc/RING finger domain, C3HC4 (zinc finger)"/>
    <property type="match status" value="1"/>
</dbReference>
<dbReference type="EMBL" id="JBAHYK010000013">
    <property type="protein sequence ID" value="KAL0581278.1"/>
    <property type="molecule type" value="Genomic_DNA"/>
</dbReference>
<keyword evidence="1" id="KW-0479">Metal-binding</keyword>
<dbReference type="Pfam" id="PF00097">
    <property type="entry name" value="zf-C3HC4"/>
    <property type="match status" value="1"/>
</dbReference>
<feature type="compositionally biased region" description="Acidic residues" evidence="4">
    <location>
        <begin position="477"/>
        <end position="490"/>
    </location>
</feature>
<keyword evidence="2" id="KW-0863">Zinc-finger</keyword>
<comment type="caution">
    <text evidence="6">The sequence shown here is derived from an EMBL/GenBank/DDBJ whole genome shotgun (WGS) entry which is preliminary data.</text>
</comment>
<feature type="compositionally biased region" description="Polar residues" evidence="4">
    <location>
        <begin position="61"/>
        <end position="71"/>
    </location>
</feature>
<feature type="compositionally biased region" description="Low complexity" evidence="4">
    <location>
        <begin position="628"/>
        <end position="643"/>
    </location>
</feature>
<feature type="region of interest" description="Disordered" evidence="4">
    <location>
        <begin position="588"/>
        <end position="643"/>
    </location>
</feature>
<feature type="compositionally biased region" description="Polar residues" evidence="4">
    <location>
        <begin position="107"/>
        <end position="122"/>
    </location>
</feature>
<feature type="compositionally biased region" description="Basic residues" evidence="4">
    <location>
        <begin position="80"/>
        <end position="89"/>
    </location>
</feature>
<dbReference type="SUPFAM" id="SSF57850">
    <property type="entry name" value="RING/U-box"/>
    <property type="match status" value="1"/>
</dbReference>
<evidence type="ECO:0000256" key="4">
    <source>
        <dbReference type="SAM" id="MobiDB-lite"/>
    </source>
</evidence>
<feature type="compositionally biased region" description="Polar residues" evidence="4">
    <location>
        <begin position="852"/>
        <end position="868"/>
    </location>
</feature>
<name>A0ABR3G0B4_9AGAR</name>
<evidence type="ECO:0000256" key="1">
    <source>
        <dbReference type="ARBA" id="ARBA00022723"/>
    </source>
</evidence>
<dbReference type="InterPro" id="IPR049627">
    <property type="entry name" value="SLX8"/>
</dbReference>
<feature type="compositionally biased region" description="Basic residues" evidence="4">
    <location>
        <begin position="699"/>
        <end position="721"/>
    </location>
</feature>
<feature type="compositionally biased region" description="Basic residues" evidence="4">
    <location>
        <begin position="603"/>
        <end position="614"/>
    </location>
</feature>
<evidence type="ECO:0000313" key="7">
    <source>
        <dbReference type="Proteomes" id="UP001465976"/>
    </source>
</evidence>
<feature type="region of interest" description="Disordered" evidence="4">
    <location>
        <begin position="1"/>
        <end position="145"/>
    </location>
</feature>
<feature type="compositionally biased region" description="Basic and acidic residues" evidence="4">
    <location>
        <begin position="277"/>
        <end position="291"/>
    </location>
</feature>
<evidence type="ECO:0000256" key="3">
    <source>
        <dbReference type="ARBA" id="ARBA00022833"/>
    </source>
</evidence>
<evidence type="ECO:0000313" key="6">
    <source>
        <dbReference type="EMBL" id="KAL0581278.1"/>
    </source>
</evidence>
<protein>
    <recommendedName>
        <fullName evidence="5">Zinc finger C3HC4 RING-type domain-containing protein</fullName>
    </recommendedName>
</protein>
<feature type="compositionally biased region" description="Basic and acidic residues" evidence="4">
    <location>
        <begin position="930"/>
        <end position="941"/>
    </location>
</feature>
<feature type="compositionally biased region" description="Polar residues" evidence="4">
    <location>
        <begin position="950"/>
        <end position="964"/>
    </location>
</feature>
<dbReference type="InterPro" id="IPR018957">
    <property type="entry name" value="Znf_C3HC4_RING-type"/>
</dbReference>
<feature type="region of interest" description="Disordered" evidence="4">
    <location>
        <begin position="926"/>
        <end position="1029"/>
    </location>
</feature>
<feature type="region of interest" description="Disordered" evidence="4">
    <location>
        <begin position="660"/>
        <end position="741"/>
    </location>
</feature>
<feature type="compositionally biased region" description="Polar residues" evidence="4">
    <location>
        <begin position="618"/>
        <end position="627"/>
    </location>
</feature>
<dbReference type="InterPro" id="IPR013083">
    <property type="entry name" value="Znf_RING/FYVE/PHD"/>
</dbReference>
<feature type="region of interest" description="Disordered" evidence="4">
    <location>
        <begin position="265"/>
        <end position="293"/>
    </location>
</feature>
<gene>
    <name evidence="6" type="ORF">V5O48_000761</name>
</gene>
<evidence type="ECO:0000256" key="2">
    <source>
        <dbReference type="ARBA" id="ARBA00022771"/>
    </source>
</evidence>
<dbReference type="PANTHER" id="PTHR47094">
    <property type="entry name" value="ELFLESS, ISOFORM B"/>
    <property type="match status" value="1"/>
</dbReference>
<organism evidence="6 7">
    <name type="scientific">Marasmius crinis-equi</name>
    <dbReference type="NCBI Taxonomy" id="585013"/>
    <lineage>
        <taxon>Eukaryota</taxon>
        <taxon>Fungi</taxon>
        <taxon>Dikarya</taxon>
        <taxon>Basidiomycota</taxon>
        <taxon>Agaricomycotina</taxon>
        <taxon>Agaricomycetes</taxon>
        <taxon>Agaricomycetidae</taxon>
        <taxon>Agaricales</taxon>
        <taxon>Marasmiineae</taxon>
        <taxon>Marasmiaceae</taxon>
        <taxon>Marasmius</taxon>
    </lineage>
</organism>
<dbReference type="CDD" id="cd18724">
    <property type="entry name" value="PIN_LabA-like"/>
    <property type="match status" value="1"/>
</dbReference>